<dbReference type="UniPathway" id="UPA00219"/>
<keyword evidence="5 8" id="KW-0573">Peptidoglycan synthesis</keyword>
<dbReference type="HOGENOM" id="CLU_006797_4_1_9"/>
<gene>
    <name evidence="8" type="primary">murJ</name>
    <name evidence="10" type="ordered locus">CKR_2809</name>
</gene>
<keyword evidence="4 8" id="KW-0133">Cell shape</keyword>
<feature type="transmembrane region" description="Helical" evidence="8">
    <location>
        <begin position="414"/>
        <end position="433"/>
    </location>
</feature>
<comment type="similarity">
    <text evidence="8 9">Belongs to the MurJ/MviN family.</text>
</comment>
<evidence type="ECO:0000256" key="7">
    <source>
        <dbReference type="ARBA" id="ARBA00023136"/>
    </source>
</evidence>
<dbReference type="NCBIfam" id="TIGR01695">
    <property type="entry name" value="murJ_mviN"/>
    <property type="match status" value="1"/>
</dbReference>
<dbReference type="PANTHER" id="PTHR47019:SF1">
    <property type="entry name" value="LIPID II FLIPPASE MURJ"/>
    <property type="match status" value="1"/>
</dbReference>
<evidence type="ECO:0000313" key="11">
    <source>
        <dbReference type="Proteomes" id="UP000007969"/>
    </source>
</evidence>
<dbReference type="GO" id="GO:0009252">
    <property type="term" value="P:peptidoglycan biosynthetic process"/>
    <property type="evidence" value="ECO:0007669"/>
    <property type="project" value="UniProtKB-UniRule"/>
</dbReference>
<reference evidence="11" key="1">
    <citation type="submission" date="2005-09" db="EMBL/GenBank/DDBJ databases">
        <title>Complete genome sequence of Clostridium kluyveri and comparative genomics of Clostridia species.</title>
        <authorList>
            <person name="Inui M."/>
            <person name="Nonaka H."/>
            <person name="Shinoda Y."/>
            <person name="Ikenaga Y."/>
            <person name="Abe M."/>
            <person name="Naito K."/>
            <person name="Vertes A.A."/>
            <person name="Yukawa H."/>
        </authorList>
    </citation>
    <scope>NUCLEOTIDE SEQUENCE [LARGE SCALE GENOMIC DNA]</scope>
    <source>
        <strain evidence="11">NBRC 12016</strain>
    </source>
</reference>
<evidence type="ECO:0000256" key="2">
    <source>
        <dbReference type="ARBA" id="ARBA00022475"/>
    </source>
</evidence>
<dbReference type="GO" id="GO:0005886">
    <property type="term" value="C:plasma membrane"/>
    <property type="evidence" value="ECO:0007669"/>
    <property type="project" value="UniProtKB-SubCell"/>
</dbReference>
<evidence type="ECO:0000256" key="9">
    <source>
        <dbReference type="PIRNR" id="PIRNR002869"/>
    </source>
</evidence>
<feature type="transmembrane region" description="Helical" evidence="8">
    <location>
        <begin position="236"/>
        <end position="253"/>
    </location>
</feature>
<dbReference type="HAMAP" id="MF_02078">
    <property type="entry name" value="MurJ_MviN"/>
    <property type="match status" value="1"/>
</dbReference>
<dbReference type="InterPro" id="IPR051050">
    <property type="entry name" value="Lipid_II_flippase_MurJ/MviN"/>
</dbReference>
<dbReference type="AlphaFoldDB" id="B9E5T5"/>
<evidence type="ECO:0000256" key="5">
    <source>
        <dbReference type="ARBA" id="ARBA00022984"/>
    </source>
</evidence>
<feature type="transmembrane region" description="Helical" evidence="8">
    <location>
        <begin position="137"/>
        <end position="160"/>
    </location>
</feature>
<dbReference type="GO" id="GO:0008360">
    <property type="term" value="P:regulation of cell shape"/>
    <property type="evidence" value="ECO:0007669"/>
    <property type="project" value="UniProtKB-UniRule"/>
</dbReference>
<organism evidence="10 11">
    <name type="scientific">Clostridium kluyveri (strain NBRC 12016)</name>
    <dbReference type="NCBI Taxonomy" id="583346"/>
    <lineage>
        <taxon>Bacteria</taxon>
        <taxon>Bacillati</taxon>
        <taxon>Bacillota</taxon>
        <taxon>Clostridia</taxon>
        <taxon>Eubacteriales</taxon>
        <taxon>Clostridiaceae</taxon>
        <taxon>Clostridium</taxon>
    </lineage>
</organism>
<evidence type="ECO:0000256" key="3">
    <source>
        <dbReference type="ARBA" id="ARBA00022692"/>
    </source>
</evidence>
<feature type="transmembrane region" description="Helical" evidence="8">
    <location>
        <begin position="167"/>
        <end position="187"/>
    </location>
</feature>
<dbReference type="GO" id="GO:0015648">
    <property type="term" value="F:lipid-linked peptidoglycan transporter activity"/>
    <property type="evidence" value="ECO:0007669"/>
    <property type="project" value="UniProtKB-UniRule"/>
</dbReference>
<dbReference type="EMBL" id="AP009049">
    <property type="protein sequence ID" value="BAH07860.1"/>
    <property type="molecule type" value="Genomic_DNA"/>
</dbReference>
<evidence type="ECO:0000256" key="6">
    <source>
        <dbReference type="ARBA" id="ARBA00022989"/>
    </source>
</evidence>
<feature type="transmembrane region" description="Helical" evidence="8">
    <location>
        <begin position="453"/>
        <end position="473"/>
    </location>
</feature>
<name>B9E5T5_CLOK1</name>
<keyword evidence="6 8" id="KW-1133">Transmembrane helix</keyword>
<keyword evidence="7 8" id="KW-0472">Membrane</keyword>
<keyword evidence="8 9" id="KW-0813">Transport</keyword>
<proteinExistence type="inferred from homology"/>
<evidence type="ECO:0000313" key="10">
    <source>
        <dbReference type="EMBL" id="BAH07860.1"/>
    </source>
</evidence>
<protein>
    <recommendedName>
        <fullName evidence="8">Probable lipid II flippase MurJ</fullName>
    </recommendedName>
</protein>
<keyword evidence="2 8" id="KW-1003">Cell membrane</keyword>
<dbReference type="PRINTS" id="PR01806">
    <property type="entry name" value="VIRFACTRMVIN"/>
</dbReference>
<comment type="pathway">
    <text evidence="8">Cell wall biogenesis; peptidoglycan biosynthesis.</text>
</comment>
<comment type="subcellular location">
    <subcellularLocation>
        <location evidence="1 8">Cell membrane</location>
        <topology evidence="1 8">Multi-pass membrane protein</topology>
    </subcellularLocation>
</comment>
<dbReference type="GO" id="GO:0034204">
    <property type="term" value="P:lipid translocation"/>
    <property type="evidence" value="ECO:0007669"/>
    <property type="project" value="TreeGrafter"/>
</dbReference>
<dbReference type="KEGG" id="ckr:CKR_2809"/>
<feature type="transmembrane region" description="Helical" evidence="8">
    <location>
        <begin position="356"/>
        <end position="377"/>
    </location>
</feature>
<comment type="function">
    <text evidence="8 9">Involved in peptidoglycan biosynthesis. Transports lipid-linked peptidoglycan precursors from the inner to the outer leaflet of the cytoplasmic membrane.</text>
</comment>
<dbReference type="InterPro" id="IPR004268">
    <property type="entry name" value="MurJ"/>
</dbReference>
<feature type="transmembrane region" description="Helical" evidence="8">
    <location>
        <begin position="280"/>
        <end position="299"/>
    </location>
</feature>
<sequence length="527" mass="57861">MLLKDYLEENMKKDKLVKAAGVVMVISMASRVMGFVRDVLIASAFGASNSSDAYFMSLTIPNLLFNLFGLAITTTFIPLLSESYNREGKEGMFKFANSIMNILMLISIVLCVLGWIFTKEIVAVIAPGFTGERYSLVIFLTKISMINILFLSLNSGYTAVLQTLDDFVAPALVGIVMNIPIITYILIGNHHGIVGLTAATMLGNGLQIVIQIPWLIRNKYKYSFKIDFKDTKIKKMLMLIAPVIIGTGVNQVNEVVQKRMASGLAVGSIVALDYANKLNMLVYFTFASAIVTVIFPSLSRSGNLKKYDEFKEHVSSAVNNINIIVIPAIIGLLILRIPIISVLFMHGAFDEKAVNMTAEALFFLISGLVFWGIRDIFNRSFYAIQDTTTPMINGAIGVGVNIIMSIVLVKKMGIGGLTLATTISALVSCVLLVKDLRKKIGNINGVNMLKCGIKILTSGLTMGVVIFFINDYLTQLLIGFKGQMIIILISIVVGVLVYAAMLLLLKVNELNTIIDLIKRKFKRTKCV</sequence>
<dbReference type="PIRSF" id="PIRSF002869">
    <property type="entry name" value="MviN"/>
    <property type="match status" value="1"/>
</dbReference>
<feature type="transmembrane region" description="Helical" evidence="8">
    <location>
        <begin position="320"/>
        <end position="344"/>
    </location>
</feature>
<dbReference type="CDD" id="cd13123">
    <property type="entry name" value="MATE_MurJ_like"/>
    <property type="match status" value="1"/>
</dbReference>
<feature type="transmembrane region" description="Helical" evidence="8">
    <location>
        <begin position="98"/>
        <end position="117"/>
    </location>
</feature>
<evidence type="ECO:0000256" key="8">
    <source>
        <dbReference type="HAMAP-Rule" id="MF_02078"/>
    </source>
</evidence>
<dbReference type="GO" id="GO:0071555">
    <property type="term" value="P:cell wall organization"/>
    <property type="evidence" value="ECO:0007669"/>
    <property type="project" value="UniProtKB-UniRule"/>
</dbReference>
<dbReference type="Proteomes" id="UP000007969">
    <property type="component" value="Chromosome"/>
</dbReference>
<feature type="transmembrane region" description="Helical" evidence="8">
    <location>
        <begin position="53"/>
        <end position="77"/>
    </location>
</feature>
<feature type="transmembrane region" description="Helical" evidence="8">
    <location>
        <begin position="21"/>
        <end position="47"/>
    </location>
</feature>
<dbReference type="Pfam" id="PF03023">
    <property type="entry name" value="MurJ"/>
    <property type="match status" value="1"/>
</dbReference>
<feature type="transmembrane region" description="Helical" evidence="8">
    <location>
        <begin position="485"/>
        <end position="505"/>
    </location>
</feature>
<keyword evidence="8 9" id="KW-0961">Cell wall biogenesis/degradation</keyword>
<keyword evidence="3 8" id="KW-0812">Transmembrane</keyword>
<accession>B9E5T5</accession>
<dbReference type="PANTHER" id="PTHR47019">
    <property type="entry name" value="LIPID II FLIPPASE MURJ"/>
    <property type="match status" value="1"/>
</dbReference>
<evidence type="ECO:0000256" key="1">
    <source>
        <dbReference type="ARBA" id="ARBA00004651"/>
    </source>
</evidence>
<feature type="transmembrane region" description="Helical" evidence="8">
    <location>
        <begin position="193"/>
        <end position="216"/>
    </location>
</feature>
<feature type="transmembrane region" description="Helical" evidence="8">
    <location>
        <begin position="389"/>
        <end position="408"/>
    </location>
</feature>
<evidence type="ECO:0000256" key="4">
    <source>
        <dbReference type="ARBA" id="ARBA00022960"/>
    </source>
</evidence>